<proteinExistence type="predicted"/>
<evidence type="ECO:0000313" key="3">
    <source>
        <dbReference type="Proteomes" id="UP000677228"/>
    </source>
</evidence>
<dbReference type="Proteomes" id="UP000677228">
    <property type="component" value="Unassembled WGS sequence"/>
</dbReference>
<reference evidence="1" key="1">
    <citation type="submission" date="2021-02" db="EMBL/GenBank/DDBJ databases">
        <authorList>
            <person name="Nowell W R."/>
        </authorList>
    </citation>
    <scope>NUCLEOTIDE SEQUENCE</scope>
</reference>
<feature type="non-terminal residue" evidence="1">
    <location>
        <position position="250"/>
    </location>
</feature>
<gene>
    <name evidence="1" type="ORF">OVA965_LOCUS16334</name>
    <name evidence="2" type="ORF">TMI583_LOCUS16343</name>
</gene>
<sequence>KQNPYEGKDDCPKNPETLFKTTVFLPLLDTAISSIEGRFDQLKYHTILLKHCMDLYVRLKDKESSDVNGLEFCDELLRKAYIKFQVKDVNLRTTARITNGMERKFFNEISLGKILYDICPNYLYLQKLKTDSIGWVKDFSGIFADAYIIPYMHVISDHMHEFQELDEDDELACFSLQGAEKYNDLSTTDYVRSTNKHHNSLEQMITKELQKAHVLLNEEEKTASFNDINLNNLLLNSFNDHDAIYVFLPS</sequence>
<dbReference type="EMBL" id="CAJNOK010007563">
    <property type="protein sequence ID" value="CAF1038018.1"/>
    <property type="molecule type" value="Genomic_DNA"/>
</dbReference>
<evidence type="ECO:0000313" key="2">
    <source>
        <dbReference type="EMBL" id="CAF3806157.1"/>
    </source>
</evidence>
<protein>
    <submittedName>
        <fullName evidence="1">Uncharacterized protein</fullName>
    </submittedName>
</protein>
<organism evidence="1 3">
    <name type="scientific">Didymodactylos carnosus</name>
    <dbReference type="NCBI Taxonomy" id="1234261"/>
    <lineage>
        <taxon>Eukaryota</taxon>
        <taxon>Metazoa</taxon>
        <taxon>Spiralia</taxon>
        <taxon>Gnathifera</taxon>
        <taxon>Rotifera</taxon>
        <taxon>Eurotatoria</taxon>
        <taxon>Bdelloidea</taxon>
        <taxon>Philodinida</taxon>
        <taxon>Philodinidae</taxon>
        <taxon>Didymodactylos</taxon>
    </lineage>
</organism>
<evidence type="ECO:0000313" key="1">
    <source>
        <dbReference type="EMBL" id="CAF1038018.1"/>
    </source>
</evidence>
<dbReference type="AlphaFoldDB" id="A0A8S2E267"/>
<comment type="caution">
    <text evidence="1">The sequence shown here is derived from an EMBL/GenBank/DDBJ whole genome shotgun (WGS) entry which is preliminary data.</text>
</comment>
<dbReference type="EMBL" id="CAJOBA010007574">
    <property type="protein sequence ID" value="CAF3806157.1"/>
    <property type="molecule type" value="Genomic_DNA"/>
</dbReference>
<dbReference type="Proteomes" id="UP000682733">
    <property type="component" value="Unassembled WGS sequence"/>
</dbReference>
<name>A0A8S2E267_9BILA</name>
<accession>A0A8S2E267</accession>